<dbReference type="InterPro" id="IPR011577">
    <property type="entry name" value="Cyt_b561_bac/Ni-Hgenase"/>
</dbReference>
<comment type="caution">
    <text evidence="15">The sequence shown here is derived from an EMBL/GenBank/DDBJ whole genome shotgun (WGS) entry which is preliminary data.</text>
</comment>
<comment type="similarity">
    <text evidence="12">Belongs to the cytochrome b561 family.</text>
</comment>
<dbReference type="GO" id="GO:0046872">
    <property type="term" value="F:metal ion binding"/>
    <property type="evidence" value="ECO:0007669"/>
    <property type="project" value="UniProtKB-KW"/>
</dbReference>
<proteinExistence type="inferred from homology"/>
<reference evidence="15 16" key="1">
    <citation type="submission" date="2020-02" db="EMBL/GenBank/DDBJ databases">
        <title>Broccoli isolated Pseudomonas sp.</title>
        <authorList>
            <person name="Fujikawa T."/>
            <person name="Sawada H."/>
        </authorList>
    </citation>
    <scope>NUCLEOTIDE SEQUENCE [LARGE SCALE GENOMIC DNA]</scope>
    <source>
        <strain evidence="15 16">JCM 32154</strain>
    </source>
</reference>
<keyword evidence="6 13" id="KW-0812">Transmembrane</keyword>
<sequence length="182" mass="20558">MTLTNTRDRYGSLSIALHWLMLILLAAVYACIELRGIFPKDSAERALMKDLHFMLGLSVFVLVWLRLLLRVISPTPRIEPNPPAWQRGLATLMHWALYAMMIGLPVAGWLILSANDKPIPFYGINLPALVAPDPDLGKQIKGWHELIASLGYWLIGLHALAGLYHHYVSRDNTLRRMLPKAD</sequence>
<dbReference type="Proteomes" id="UP000471751">
    <property type="component" value="Unassembled WGS sequence"/>
</dbReference>
<protein>
    <submittedName>
        <fullName evidence="15">Cytochrome b</fullName>
    </submittedName>
</protein>
<evidence type="ECO:0000259" key="14">
    <source>
        <dbReference type="Pfam" id="PF01292"/>
    </source>
</evidence>
<evidence type="ECO:0000256" key="13">
    <source>
        <dbReference type="SAM" id="Phobius"/>
    </source>
</evidence>
<evidence type="ECO:0000256" key="9">
    <source>
        <dbReference type="ARBA" id="ARBA00022989"/>
    </source>
</evidence>
<name>A0A6I5RW61_9PSED</name>
<dbReference type="PROSITE" id="PS51257">
    <property type="entry name" value="PROKAR_LIPOPROTEIN"/>
    <property type="match status" value="1"/>
</dbReference>
<evidence type="ECO:0000256" key="5">
    <source>
        <dbReference type="ARBA" id="ARBA00022617"/>
    </source>
</evidence>
<keyword evidence="4" id="KW-1003">Cell membrane</keyword>
<dbReference type="InterPro" id="IPR016174">
    <property type="entry name" value="Di-haem_cyt_TM"/>
</dbReference>
<feature type="transmembrane region" description="Helical" evidence="13">
    <location>
        <begin position="92"/>
        <end position="112"/>
    </location>
</feature>
<evidence type="ECO:0000256" key="11">
    <source>
        <dbReference type="ARBA" id="ARBA00023136"/>
    </source>
</evidence>
<dbReference type="GO" id="GO:0022904">
    <property type="term" value="P:respiratory electron transport chain"/>
    <property type="evidence" value="ECO:0007669"/>
    <property type="project" value="InterPro"/>
</dbReference>
<dbReference type="Pfam" id="PF01292">
    <property type="entry name" value="Ni_hydr_CYTB"/>
    <property type="match status" value="1"/>
</dbReference>
<keyword evidence="16" id="KW-1185">Reference proteome</keyword>
<feature type="transmembrane region" description="Helical" evidence="13">
    <location>
        <begin position="12"/>
        <end position="32"/>
    </location>
</feature>
<dbReference type="RefSeq" id="WP_163939269.1">
    <property type="nucleotide sequence ID" value="NZ_BMQU01000004.1"/>
</dbReference>
<keyword evidence="3" id="KW-0813">Transport</keyword>
<dbReference type="AlphaFoldDB" id="A0A6I5RW61"/>
<evidence type="ECO:0000256" key="10">
    <source>
        <dbReference type="ARBA" id="ARBA00023004"/>
    </source>
</evidence>
<evidence type="ECO:0000313" key="16">
    <source>
        <dbReference type="Proteomes" id="UP000471751"/>
    </source>
</evidence>
<evidence type="ECO:0000313" key="15">
    <source>
        <dbReference type="EMBL" id="NES11558.1"/>
    </source>
</evidence>
<evidence type="ECO:0000256" key="7">
    <source>
        <dbReference type="ARBA" id="ARBA00022723"/>
    </source>
</evidence>
<gene>
    <name evidence="15" type="ORF">G3O07_20285</name>
</gene>
<dbReference type="SUPFAM" id="SSF81342">
    <property type="entry name" value="Transmembrane di-heme cytochromes"/>
    <property type="match status" value="1"/>
</dbReference>
<comment type="subcellular location">
    <subcellularLocation>
        <location evidence="2">Cell membrane</location>
        <topology evidence="2">Multi-pass membrane protein</topology>
    </subcellularLocation>
</comment>
<feature type="transmembrane region" description="Helical" evidence="13">
    <location>
        <begin position="53"/>
        <end position="72"/>
    </location>
</feature>
<dbReference type="GO" id="GO:0005886">
    <property type="term" value="C:plasma membrane"/>
    <property type="evidence" value="ECO:0007669"/>
    <property type="project" value="UniProtKB-SubCell"/>
</dbReference>
<dbReference type="PANTHER" id="PTHR30529:SF3">
    <property type="entry name" value="CYTOCHROME B561 HOMOLOG 1"/>
    <property type="match status" value="1"/>
</dbReference>
<feature type="transmembrane region" description="Helical" evidence="13">
    <location>
        <begin position="146"/>
        <end position="167"/>
    </location>
</feature>
<dbReference type="GO" id="GO:0020037">
    <property type="term" value="F:heme binding"/>
    <property type="evidence" value="ECO:0007669"/>
    <property type="project" value="TreeGrafter"/>
</dbReference>
<evidence type="ECO:0000256" key="8">
    <source>
        <dbReference type="ARBA" id="ARBA00022982"/>
    </source>
</evidence>
<evidence type="ECO:0000256" key="1">
    <source>
        <dbReference type="ARBA" id="ARBA00001970"/>
    </source>
</evidence>
<keyword evidence="11 13" id="KW-0472">Membrane</keyword>
<dbReference type="EMBL" id="JAAHBT010000271">
    <property type="protein sequence ID" value="NES11558.1"/>
    <property type="molecule type" value="Genomic_DNA"/>
</dbReference>
<keyword evidence="9 13" id="KW-1133">Transmembrane helix</keyword>
<comment type="cofactor">
    <cofactor evidence="1">
        <name>heme b</name>
        <dbReference type="ChEBI" id="CHEBI:60344"/>
    </cofactor>
</comment>
<evidence type="ECO:0000256" key="4">
    <source>
        <dbReference type="ARBA" id="ARBA00022475"/>
    </source>
</evidence>
<keyword evidence="10" id="KW-0408">Iron</keyword>
<dbReference type="GO" id="GO:0009055">
    <property type="term" value="F:electron transfer activity"/>
    <property type="evidence" value="ECO:0007669"/>
    <property type="project" value="InterPro"/>
</dbReference>
<keyword evidence="5" id="KW-0349">Heme</keyword>
<keyword evidence="7" id="KW-0479">Metal-binding</keyword>
<keyword evidence="8" id="KW-0249">Electron transport</keyword>
<organism evidence="15 16">
    <name type="scientific">Pseudomonas laurentiana</name>
    <dbReference type="NCBI Taxonomy" id="2364649"/>
    <lineage>
        <taxon>Bacteria</taxon>
        <taxon>Pseudomonadati</taxon>
        <taxon>Pseudomonadota</taxon>
        <taxon>Gammaproteobacteria</taxon>
        <taxon>Pseudomonadales</taxon>
        <taxon>Pseudomonadaceae</taxon>
        <taxon>Pseudomonas</taxon>
    </lineage>
</organism>
<feature type="domain" description="Cytochrome b561 bacterial/Ni-hydrogenase" evidence="14">
    <location>
        <begin position="9"/>
        <end position="179"/>
    </location>
</feature>
<evidence type="ECO:0000256" key="2">
    <source>
        <dbReference type="ARBA" id="ARBA00004651"/>
    </source>
</evidence>
<accession>A0A6I5RW61</accession>
<dbReference type="InterPro" id="IPR052168">
    <property type="entry name" value="Cytochrome_b561_oxidase"/>
</dbReference>
<evidence type="ECO:0000256" key="3">
    <source>
        <dbReference type="ARBA" id="ARBA00022448"/>
    </source>
</evidence>
<evidence type="ECO:0000256" key="6">
    <source>
        <dbReference type="ARBA" id="ARBA00022692"/>
    </source>
</evidence>
<evidence type="ECO:0000256" key="12">
    <source>
        <dbReference type="ARBA" id="ARBA00037975"/>
    </source>
</evidence>
<dbReference type="PANTHER" id="PTHR30529">
    <property type="entry name" value="CYTOCHROME B561"/>
    <property type="match status" value="1"/>
</dbReference>